<dbReference type="Proteomes" id="UP000663866">
    <property type="component" value="Unassembled WGS sequence"/>
</dbReference>
<evidence type="ECO:0000313" key="1">
    <source>
        <dbReference type="EMBL" id="CAF4720563.1"/>
    </source>
</evidence>
<name>A0A821JLE4_9BILA</name>
<reference evidence="1" key="1">
    <citation type="submission" date="2021-02" db="EMBL/GenBank/DDBJ databases">
        <authorList>
            <person name="Nowell W R."/>
        </authorList>
    </citation>
    <scope>NUCLEOTIDE SEQUENCE</scope>
</reference>
<feature type="non-terminal residue" evidence="1">
    <location>
        <position position="62"/>
    </location>
</feature>
<comment type="caution">
    <text evidence="1">The sequence shown here is derived from an EMBL/GenBank/DDBJ whole genome shotgun (WGS) entry which is preliminary data.</text>
</comment>
<dbReference type="EMBL" id="CAJOBG010105592">
    <property type="protein sequence ID" value="CAF4720563.1"/>
    <property type="molecule type" value="Genomic_DNA"/>
</dbReference>
<protein>
    <submittedName>
        <fullName evidence="1">Uncharacterized protein</fullName>
    </submittedName>
</protein>
<evidence type="ECO:0000313" key="2">
    <source>
        <dbReference type="Proteomes" id="UP000663866"/>
    </source>
</evidence>
<sequence length="62" mass="7324">MFALRLSTVFRRTPFSLIHRSCFLSTHIPIQQIRPPQTTRLDLDQLLERLDGEAHRRGRLNP</sequence>
<gene>
    <name evidence="1" type="ORF">OVN521_LOCUS49065</name>
</gene>
<keyword evidence="2" id="KW-1185">Reference proteome</keyword>
<organism evidence="1 2">
    <name type="scientific">Rotaria magnacalcarata</name>
    <dbReference type="NCBI Taxonomy" id="392030"/>
    <lineage>
        <taxon>Eukaryota</taxon>
        <taxon>Metazoa</taxon>
        <taxon>Spiralia</taxon>
        <taxon>Gnathifera</taxon>
        <taxon>Rotifera</taxon>
        <taxon>Eurotatoria</taxon>
        <taxon>Bdelloidea</taxon>
        <taxon>Philodinida</taxon>
        <taxon>Philodinidae</taxon>
        <taxon>Rotaria</taxon>
    </lineage>
</organism>
<dbReference type="AlphaFoldDB" id="A0A821JLE4"/>
<accession>A0A821JLE4</accession>
<proteinExistence type="predicted"/>